<evidence type="ECO:0000313" key="3">
    <source>
        <dbReference type="Proteomes" id="UP000237423"/>
    </source>
</evidence>
<protein>
    <recommendedName>
        <fullName evidence="4">Outer membrane chaperone Skp</fullName>
    </recommendedName>
</protein>
<organism evidence="2 3">
    <name type="scientific">Methylovulum psychrotolerans</name>
    <dbReference type="NCBI Taxonomy" id="1704499"/>
    <lineage>
        <taxon>Bacteria</taxon>
        <taxon>Pseudomonadati</taxon>
        <taxon>Pseudomonadota</taxon>
        <taxon>Gammaproteobacteria</taxon>
        <taxon>Methylococcales</taxon>
        <taxon>Methylococcaceae</taxon>
        <taxon>Methylovulum</taxon>
    </lineage>
</organism>
<accession>A0A2S5CHT3</accession>
<evidence type="ECO:0008006" key="4">
    <source>
        <dbReference type="Google" id="ProtNLM"/>
    </source>
</evidence>
<dbReference type="AlphaFoldDB" id="A0A2S5CHT3"/>
<evidence type="ECO:0000313" key="2">
    <source>
        <dbReference type="EMBL" id="POZ50365.1"/>
    </source>
</evidence>
<evidence type="ECO:0000256" key="1">
    <source>
        <dbReference type="SAM" id="SignalP"/>
    </source>
</evidence>
<proteinExistence type="predicted"/>
<name>A0A2S5CHT3_9GAMM</name>
<keyword evidence="1" id="KW-0732">Signal</keyword>
<dbReference type="RefSeq" id="WP_103975362.1">
    <property type="nucleotide sequence ID" value="NZ_PGFZ01000011.1"/>
</dbReference>
<feature type="chain" id="PRO_5015753093" description="Outer membrane chaperone Skp" evidence="1">
    <location>
        <begin position="21"/>
        <end position="206"/>
    </location>
</feature>
<dbReference type="PROSITE" id="PS51257">
    <property type="entry name" value="PROKAR_LIPOPROTEIN"/>
    <property type="match status" value="1"/>
</dbReference>
<sequence>MLKKTSLGLMLLLLCACDFSRSKSVPPPAAPIAHPPETPLKWVKVDTNKLSLAIERLLQAKDGVAQQRYNEKLAQLRAAQQEVADLERPGRQKCAELADEYNPVMQCIKILQEEPAILTALHKQLYLRAQLATPSDLHYLEELASATARLTASVLKDYSAQHDYALILHDYPPDVLYSSQPVTDITDDVLDFLQQTPDLLADSPVK</sequence>
<feature type="signal peptide" evidence="1">
    <location>
        <begin position="1"/>
        <end position="20"/>
    </location>
</feature>
<gene>
    <name evidence="2" type="ORF">AADEFJLK_03777</name>
</gene>
<dbReference type="EMBL" id="PGFZ01000011">
    <property type="protein sequence ID" value="POZ50365.1"/>
    <property type="molecule type" value="Genomic_DNA"/>
</dbReference>
<comment type="caution">
    <text evidence="2">The sequence shown here is derived from an EMBL/GenBank/DDBJ whole genome shotgun (WGS) entry which is preliminary data.</text>
</comment>
<reference evidence="2 3" key="1">
    <citation type="submission" date="2017-11" db="EMBL/GenBank/DDBJ databases">
        <title>Draft Genome Sequence of Methylobacter psychrotolerans Sph1T, an Obligate Methanotroph from Low-Temperature Environments.</title>
        <authorList>
            <person name="Oshkin I.Y."/>
            <person name="Miroshnikov K."/>
            <person name="Belova S.E."/>
            <person name="Korzhenkov A."/>
            <person name="Toshchakov S.V."/>
            <person name="Dedysh S.N."/>
        </authorList>
    </citation>
    <scope>NUCLEOTIDE SEQUENCE [LARGE SCALE GENOMIC DNA]</scope>
    <source>
        <strain evidence="2 3">Sph1</strain>
    </source>
</reference>
<dbReference type="Proteomes" id="UP000237423">
    <property type="component" value="Unassembled WGS sequence"/>
</dbReference>